<name>A0A1J1IUB6_9DIPT</name>
<evidence type="ECO:0000313" key="1">
    <source>
        <dbReference type="EMBL" id="CRL02718.1"/>
    </source>
</evidence>
<protein>
    <submittedName>
        <fullName evidence="1">CLUMA_CG015937, isoform A</fullName>
    </submittedName>
</protein>
<dbReference type="AlphaFoldDB" id="A0A1J1IUB6"/>
<keyword evidence="2" id="KW-1185">Reference proteome</keyword>
<accession>A0A1J1IUB6</accession>
<reference evidence="1 2" key="1">
    <citation type="submission" date="2015-04" db="EMBL/GenBank/DDBJ databases">
        <authorList>
            <person name="Syromyatnikov M.Y."/>
            <person name="Popov V.N."/>
        </authorList>
    </citation>
    <scope>NUCLEOTIDE SEQUENCE [LARGE SCALE GENOMIC DNA]</scope>
</reference>
<dbReference type="Proteomes" id="UP000183832">
    <property type="component" value="Unassembled WGS sequence"/>
</dbReference>
<organism evidence="1 2">
    <name type="scientific">Clunio marinus</name>
    <dbReference type="NCBI Taxonomy" id="568069"/>
    <lineage>
        <taxon>Eukaryota</taxon>
        <taxon>Metazoa</taxon>
        <taxon>Ecdysozoa</taxon>
        <taxon>Arthropoda</taxon>
        <taxon>Hexapoda</taxon>
        <taxon>Insecta</taxon>
        <taxon>Pterygota</taxon>
        <taxon>Neoptera</taxon>
        <taxon>Endopterygota</taxon>
        <taxon>Diptera</taxon>
        <taxon>Nematocera</taxon>
        <taxon>Chironomoidea</taxon>
        <taxon>Chironomidae</taxon>
        <taxon>Clunio</taxon>
    </lineage>
</organism>
<gene>
    <name evidence="1" type="ORF">CLUMA_CG015937</name>
</gene>
<evidence type="ECO:0000313" key="2">
    <source>
        <dbReference type="Proteomes" id="UP000183832"/>
    </source>
</evidence>
<sequence>MTILQKLLKHRLFKDTINLIKAGHVMDHLDIVRVDSSKSNDVTVEVNWYSGWTSRFYCERQAHLSSHLSHAHLKLLLLTHVFDYLATSIVQPQLLTNGSKVVDKHRCRKKPLLLKSNFNQCSNYVRNWKT</sequence>
<proteinExistence type="predicted"/>
<dbReference type="EMBL" id="CVRI01000058">
    <property type="protein sequence ID" value="CRL02718.1"/>
    <property type="molecule type" value="Genomic_DNA"/>
</dbReference>